<reference evidence="1 2" key="1">
    <citation type="journal article" date="2005" name="Nature">
        <title>The genome of the social amoeba Dictyostelium discoideum.</title>
        <authorList>
            <consortium name="The Dictyostelium discoideum Sequencing Consortium"/>
            <person name="Eichinger L."/>
            <person name="Pachebat J.A."/>
            <person name="Glockner G."/>
            <person name="Rajandream M.A."/>
            <person name="Sucgang R."/>
            <person name="Berriman M."/>
            <person name="Song J."/>
            <person name="Olsen R."/>
            <person name="Szafranski K."/>
            <person name="Xu Q."/>
            <person name="Tunggal B."/>
            <person name="Kummerfeld S."/>
            <person name="Madera M."/>
            <person name="Konfortov B.A."/>
            <person name="Rivero F."/>
            <person name="Bankier A.T."/>
            <person name="Lehmann R."/>
            <person name="Hamlin N."/>
            <person name="Davies R."/>
            <person name="Gaudet P."/>
            <person name="Fey P."/>
            <person name="Pilcher K."/>
            <person name="Chen G."/>
            <person name="Saunders D."/>
            <person name="Sodergren E."/>
            <person name="Davis P."/>
            <person name="Kerhornou A."/>
            <person name="Nie X."/>
            <person name="Hall N."/>
            <person name="Anjard C."/>
            <person name="Hemphill L."/>
            <person name="Bason N."/>
            <person name="Farbrother P."/>
            <person name="Desany B."/>
            <person name="Just E."/>
            <person name="Morio T."/>
            <person name="Rost R."/>
            <person name="Churcher C."/>
            <person name="Cooper J."/>
            <person name="Haydock S."/>
            <person name="van Driessche N."/>
            <person name="Cronin A."/>
            <person name="Goodhead I."/>
            <person name="Muzny D."/>
            <person name="Mourier T."/>
            <person name="Pain A."/>
            <person name="Lu M."/>
            <person name="Harper D."/>
            <person name="Lindsay R."/>
            <person name="Hauser H."/>
            <person name="James K."/>
            <person name="Quiles M."/>
            <person name="Madan Babu M."/>
            <person name="Saito T."/>
            <person name="Buchrieser C."/>
            <person name="Wardroper A."/>
            <person name="Felder M."/>
            <person name="Thangavelu M."/>
            <person name="Johnson D."/>
            <person name="Knights A."/>
            <person name="Loulseged H."/>
            <person name="Mungall K."/>
            <person name="Oliver K."/>
            <person name="Price C."/>
            <person name="Quail M.A."/>
            <person name="Urushihara H."/>
            <person name="Hernandez J."/>
            <person name="Rabbinowitsch E."/>
            <person name="Steffen D."/>
            <person name="Sanders M."/>
            <person name="Ma J."/>
            <person name="Kohara Y."/>
            <person name="Sharp S."/>
            <person name="Simmonds M."/>
            <person name="Spiegler S."/>
            <person name="Tivey A."/>
            <person name="Sugano S."/>
            <person name="White B."/>
            <person name="Walker D."/>
            <person name="Woodward J."/>
            <person name="Winckler T."/>
            <person name="Tanaka Y."/>
            <person name="Shaulsky G."/>
            <person name="Schleicher M."/>
            <person name="Weinstock G."/>
            <person name="Rosenthal A."/>
            <person name="Cox E.C."/>
            <person name="Chisholm R.L."/>
            <person name="Gibbs R."/>
            <person name="Loomis W.F."/>
            <person name="Platzer M."/>
            <person name="Kay R.R."/>
            <person name="Williams J."/>
            <person name="Dear P.H."/>
            <person name="Noegel A.A."/>
            <person name="Barrell B."/>
            <person name="Kuspa A."/>
        </authorList>
    </citation>
    <scope>NUCLEOTIDE SEQUENCE [LARGE SCALE GENOMIC DNA]</scope>
    <source>
        <strain evidence="1 2">AX4</strain>
    </source>
</reference>
<dbReference type="AlphaFoldDB" id="Q54NM3"/>
<proteinExistence type="predicted"/>
<dbReference type="InterPro" id="IPR027443">
    <property type="entry name" value="IPNS-like_sf"/>
</dbReference>
<dbReference type="HOGENOM" id="CLU_065703_0_0_1"/>
<dbReference type="EMBL" id="AAFI02000074">
    <property type="protein sequence ID" value="EAL64884.1"/>
    <property type="molecule type" value="Genomic_DNA"/>
</dbReference>
<sequence length="451" mass="52186">MLKIKNITKKLFNGGYNNNNNLGLSTMTTLSKPFNIVPTSTMEFQDNSMMKPVYKGPLTKEEIEHFNENGYVVVKSKLIDDRLLTNHQIEVREYLKNNASIDFGNTTIGSIQESELLWKQELKMGNVSNGFGGMVNFYHGKYEYKIREDKNLYDSFVQLFQSTYSTTPITKDDLDLSYNDENEWPNEYGEFDPQHMFMFVNRCGFRIPTIIEDSNGNGNSNCNSNNNNKVIEQQIKLQKGTGLHLDCNPFHLFRGEHLNKDKQIEHIPLRFWQPIQAFISCTDTPKPGQGGFWTIPKFHKKCVKYFNQHKSQLQQQQQSSSSSDHQIPTPIPTEILKRGNAYDFQDGQHLDIIDQLKYIPIERGDVLFWDWRMPHCNDTIHIGPSIREVVYAAHLPMVPINIQYAEAQKIWYQTGKHPSYVAKKFSNLETVNYSPPHLSDLGKKLLSIEPF</sequence>
<gene>
    <name evidence="1" type="ORF">DDB_G0285143</name>
</gene>
<dbReference type="OMA" id="GFECVPG"/>
<comment type="caution">
    <text evidence="1">The sequence shown here is derived from an EMBL/GenBank/DDBJ whole genome shotgun (WGS) entry which is preliminary data.</text>
</comment>
<evidence type="ECO:0000313" key="1">
    <source>
        <dbReference type="EMBL" id="EAL64884.1"/>
    </source>
</evidence>
<dbReference type="RefSeq" id="XP_639893.1">
    <property type="nucleotide sequence ID" value="XM_634801.1"/>
</dbReference>
<dbReference type="PaxDb" id="44689-DDB0238083"/>
<dbReference type="GeneID" id="8624964"/>
<accession>Q54NM3</accession>
<dbReference type="InParanoid" id="Q54NM3"/>
<dbReference type="PANTHER" id="PTHR31630">
    <property type="entry name" value="PHYTANOYL-COA DIOXYGENASE-RELATED-RELATED"/>
    <property type="match status" value="1"/>
</dbReference>
<dbReference type="PANTHER" id="PTHR31630:SF9">
    <property type="entry name" value="PHYTANOYL-COA DIOXYGENASE"/>
    <property type="match status" value="1"/>
</dbReference>
<dbReference type="InterPro" id="IPR010856">
    <property type="entry name" value="Gig2-like"/>
</dbReference>
<evidence type="ECO:0000313" key="2">
    <source>
        <dbReference type="Proteomes" id="UP000002195"/>
    </source>
</evidence>
<dbReference type="VEuPathDB" id="AmoebaDB:DDB_G0285143"/>
<dbReference type="SUPFAM" id="SSF51197">
    <property type="entry name" value="Clavaminate synthase-like"/>
    <property type="match status" value="1"/>
</dbReference>
<dbReference type="STRING" id="44689.Q54NM3"/>
<dbReference type="eggNOG" id="ENOG502QWGK">
    <property type="taxonomic scope" value="Eukaryota"/>
</dbReference>
<evidence type="ECO:0008006" key="3">
    <source>
        <dbReference type="Google" id="ProtNLM"/>
    </source>
</evidence>
<dbReference type="Gene3D" id="2.60.120.330">
    <property type="entry name" value="B-lactam Antibiotic, Isopenicillin N Synthase, Chain"/>
    <property type="match status" value="1"/>
</dbReference>
<keyword evidence="2" id="KW-1185">Reference proteome</keyword>
<protein>
    <recommendedName>
        <fullName evidence="3">Phytanoyl-CoA dioxygenase</fullName>
    </recommendedName>
</protein>
<dbReference type="KEGG" id="ddi:DDB_G0285143"/>
<dbReference type="Proteomes" id="UP000002195">
    <property type="component" value="Unassembled WGS sequence"/>
</dbReference>
<dbReference type="dictyBase" id="DDB_G0285143"/>
<organism evidence="1 2">
    <name type="scientific">Dictyostelium discoideum</name>
    <name type="common">Social amoeba</name>
    <dbReference type="NCBI Taxonomy" id="44689"/>
    <lineage>
        <taxon>Eukaryota</taxon>
        <taxon>Amoebozoa</taxon>
        <taxon>Evosea</taxon>
        <taxon>Eumycetozoa</taxon>
        <taxon>Dictyostelia</taxon>
        <taxon>Dictyosteliales</taxon>
        <taxon>Dictyosteliaceae</taxon>
        <taxon>Dictyostelium</taxon>
    </lineage>
</organism>
<dbReference type="Pfam" id="PF07350">
    <property type="entry name" value="Gig2-like"/>
    <property type="match status" value="1"/>
</dbReference>
<name>Q54NM3_DICDI</name>